<accession>X1UZQ9</accession>
<dbReference type="EMBL" id="BARW01035802">
    <property type="protein sequence ID" value="GAJ22944.1"/>
    <property type="molecule type" value="Genomic_DNA"/>
</dbReference>
<comment type="caution">
    <text evidence="1">The sequence shown here is derived from an EMBL/GenBank/DDBJ whole genome shotgun (WGS) entry which is preliminary data.</text>
</comment>
<gene>
    <name evidence="1" type="ORF">S12H4_55752</name>
</gene>
<organism evidence="1">
    <name type="scientific">marine sediment metagenome</name>
    <dbReference type="NCBI Taxonomy" id="412755"/>
    <lineage>
        <taxon>unclassified sequences</taxon>
        <taxon>metagenomes</taxon>
        <taxon>ecological metagenomes</taxon>
    </lineage>
</organism>
<dbReference type="AlphaFoldDB" id="X1UZQ9"/>
<evidence type="ECO:0000313" key="1">
    <source>
        <dbReference type="EMBL" id="GAJ22944.1"/>
    </source>
</evidence>
<proteinExistence type="predicted"/>
<protein>
    <submittedName>
        <fullName evidence="1">Uncharacterized protein</fullName>
    </submittedName>
</protein>
<name>X1UZQ9_9ZZZZ</name>
<reference evidence="1" key="1">
    <citation type="journal article" date="2014" name="Front. Microbiol.">
        <title>High frequency of phylogenetically diverse reductive dehalogenase-homologous genes in deep subseafloor sedimentary metagenomes.</title>
        <authorList>
            <person name="Kawai M."/>
            <person name="Futagami T."/>
            <person name="Toyoda A."/>
            <person name="Takaki Y."/>
            <person name="Nishi S."/>
            <person name="Hori S."/>
            <person name="Arai W."/>
            <person name="Tsubouchi T."/>
            <person name="Morono Y."/>
            <person name="Uchiyama I."/>
            <person name="Ito T."/>
            <person name="Fujiyama A."/>
            <person name="Inagaki F."/>
            <person name="Takami H."/>
        </authorList>
    </citation>
    <scope>NUCLEOTIDE SEQUENCE</scope>
    <source>
        <strain evidence="1">Expedition CK06-06</strain>
    </source>
</reference>
<sequence>MLKVILEGRPFERGFFHGKIFSHEIKHCIEKSCLASWYSSEKVKQLEKNMLSTVRKYFRQEHPEWHLHIAPVYGIGWYVTDNPYDALIDLVGPKTMLLSYGERYIEELEAVNVNKLDEKLKEAIYKTRALGTILKEIESKAQELERDLVKLIPIQELKKREVTGMRIPKILTEKIGEN</sequence>